<feature type="compositionally biased region" description="Polar residues" evidence="1">
    <location>
        <begin position="287"/>
        <end position="300"/>
    </location>
</feature>
<dbReference type="Proteomes" id="UP000029553">
    <property type="component" value="Unassembled WGS sequence"/>
</dbReference>
<dbReference type="Pfam" id="PF07728">
    <property type="entry name" value="AAA_5"/>
    <property type="match status" value="1"/>
</dbReference>
<dbReference type="Gene3D" id="3.40.50.300">
    <property type="entry name" value="P-loop containing nucleotide triphosphate hydrolases"/>
    <property type="match status" value="1"/>
</dbReference>
<dbReference type="AlphaFoldDB" id="A0A096FGV4"/>
<dbReference type="GO" id="GO:0016887">
    <property type="term" value="F:ATP hydrolysis activity"/>
    <property type="evidence" value="ECO:0007669"/>
    <property type="project" value="InterPro"/>
</dbReference>
<dbReference type="CDD" id="cd00009">
    <property type="entry name" value="AAA"/>
    <property type="match status" value="1"/>
</dbReference>
<proteinExistence type="predicted"/>
<dbReference type="InterPro" id="IPR011704">
    <property type="entry name" value="ATPase_dyneun-rel_AAA"/>
</dbReference>
<dbReference type="InterPro" id="IPR003593">
    <property type="entry name" value="AAA+_ATPase"/>
</dbReference>
<feature type="region of interest" description="Disordered" evidence="1">
    <location>
        <begin position="286"/>
        <end position="368"/>
    </location>
</feature>
<dbReference type="PANTHER" id="PTHR32039">
    <property type="entry name" value="MAGNESIUM-CHELATASE SUBUNIT CHLI"/>
    <property type="match status" value="1"/>
</dbReference>
<organism evidence="3 4">
    <name type="scientific">Comamonas testosteroni</name>
    <name type="common">Pseudomonas testosteroni</name>
    <dbReference type="NCBI Taxonomy" id="285"/>
    <lineage>
        <taxon>Bacteria</taxon>
        <taxon>Pseudomonadati</taxon>
        <taxon>Pseudomonadota</taxon>
        <taxon>Betaproteobacteria</taxon>
        <taxon>Burkholderiales</taxon>
        <taxon>Comamonadaceae</taxon>
        <taxon>Comamonas</taxon>
    </lineage>
</organism>
<feature type="domain" description="AAA+ ATPase" evidence="2">
    <location>
        <begin position="34"/>
        <end position="199"/>
    </location>
</feature>
<comment type="caution">
    <text evidence="3">The sequence shown here is derived from an EMBL/GenBank/DDBJ whole genome shotgun (WGS) entry which is preliminary data.</text>
</comment>
<dbReference type="InterPro" id="IPR041628">
    <property type="entry name" value="ChlI/MoxR_AAA_lid"/>
</dbReference>
<dbReference type="InterPro" id="IPR045006">
    <property type="entry name" value="CHLI-like"/>
</dbReference>
<dbReference type="Pfam" id="PF17863">
    <property type="entry name" value="AAA_lid_2"/>
    <property type="match status" value="1"/>
</dbReference>
<dbReference type="Gene3D" id="1.10.8.80">
    <property type="entry name" value="Magnesium chelatase subunit I, C-Terminal domain"/>
    <property type="match status" value="1"/>
</dbReference>
<dbReference type="PANTHER" id="PTHR32039:SF9">
    <property type="entry name" value="MAGNESIUM-CHELATASE SUBUNIT CHLI-2, CHLOROPLASTIC"/>
    <property type="match status" value="1"/>
</dbReference>
<accession>A0A096FGV4</accession>
<dbReference type="RefSeq" id="WP_034369601.1">
    <property type="nucleotide sequence ID" value="NZ_AWOR01000046.1"/>
</dbReference>
<evidence type="ECO:0000256" key="1">
    <source>
        <dbReference type="SAM" id="MobiDB-lite"/>
    </source>
</evidence>
<evidence type="ECO:0000259" key="2">
    <source>
        <dbReference type="SMART" id="SM00382"/>
    </source>
</evidence>
<protein>
    <submittedName>
        <fullName evidence="3">Magnesium chelatase</fullName>
    </submittedName>
</protein>
<dbReference type="SMART" id="SM00382">
    <property type="entry name" value="AAA"/>
    <property type="match status" value="1"/>
</dbReference>
<evidence type="ECO:0000313" key="4">
    <source>
        <dbReference type="Proteomes" id="UP000029553"/>
    </source>
</evidence>
<dbReference type="InterPro" id="IPR027417">
    <property type="entry name" value="P-loop_NTPase"/>
</dbReference>
<dbReference type="GO" id="GO:0005524">
    <property type="term" value="F:ATP binding"/>
    <property type="evidence" value="ECO:0007669"/>
    <property type="project" value="InterPro"/>
</dbReference>
<gene>
    <name evidence="3" type="ORF">P353_12825</name>
</gene>
<reference evidence="3 4" key="1">
    <citation type="submission" date="2013-09" db="EMBL/GenBank/DDBJ databases">
        <title>High correlation between genotypes and phenotypes of environmental bacteria Comamonas testosteroni strains.</title>
        <authorList>
            <person name="Liu L."/>
            <person name="Zhu W."/>
            <person name="Xia X."/>
            <person name="Xu B."/>
            <person name="Luo M."/>
            <person name="Wang G."/>
        </authorList>
    </citation>
    <scope>NUCLEOTIDE SEQUENCE [LARGE SCALE GENOMIC DNA]</scope>
    <source>
        <strain evidence="3 4">JL40</strain>
    </source>
</reference>
<name>A0A096FGV4_COMTE</name>
<dbReference type="SUPFAM" id="SSF52540">
    <property type="entry name" value="P-loop containing nucleoside triphosphate hydrolases"/>
    <property type="match status" value="1"/>
</dbReference>
<dbReference type="EMBL" id="AWOR01000046">
    <property type="protein sequence ID" value="KGH29541.1"/>
    <property type="molecule type" value="Genomic_DNA"/>
</dbReference>
<sequence>MSPNHDPAPVFPLSAIQGQPTLVQALLLAAIEPQLGGVLIRGPRGTAKSTAARALADLLAPAPFVTLPLGASIEHVTGSLDLSKALSGHEVGFAPGLIAKAHDGVLYVDEINLLPDAIVDVLLDVAASGINRIERDGISHSHAARFVLIGTMNPEEGMLRPQLLDRLGLCVQLDNAQDPQLRSSIVKARLRFDLDPQGFVQSHASRQQEIRQQLAQARSRCRNPSELAWSDAIHEAVALQCIAAQVDGLRADLVMLRAARALAAWQGSHSITPAHVAEVAPLVLQHRASQSPPDSASQLRQPPAATPSAQPPATPATPSGTGGAGRTEPDTQAPASHSPATREPGATSSLPQDAGPGLEQPPAGWGQAQAVSSVVFEAQQADAMAQAALEALAAKKARASGPLR</sequence>
<evidence type="ECO:0000313" key="3">
    <source>
        <dbReference type="EMBL" id="KGH29541.1"/>
    </source>
</evidence>